<feature type="transmembrane region" description="Helical" evidence="1">
    <location>
        <begin position="131"/>
        <end position="153"/>
    </location>
</feature>
<proteinExistence type="predicted"/>
<sequence length="361" mass="40108">MHLGADLDVSTFTRAADANVSPEELEELQVIIYVLLVSTGILLWDIVSHLADDYRILTKYSLQTPVLVYFTSRLSALGLCLTGIIMGPAKIDMDCHIGVIFLELFFSLVVITTTGLFALRVRAVYVGHRLVRITFLVMWLAVVGSCFLAFFIVGSLKNTERIISSCLLVEKGIITGLLIAIIAMVHDTAVFLAIGYQMYRCSRLTDHSTVGPVVKFFLQARSATDGMPPLIKCLIQDGQLYYLISLFWEVLIIVLLIMPSIGPYYRCFMLPAHLVIVNSIACTVFRNVKLGKFREETISYRNTSGDFTSIVSLDVEHVAVRFAPVDLATTVSVVETPMHTWDKDNVAGAGKASEVDNERRK</sequence>
<feature type="transmembrane region" description="Helical" evidence="1">
    <location>
        <begin position="97"/>
        <end position="119"/>
    </location>
</feature>
<reference evidence="2 3" key="1">
    <citation type="submission" date="2024-01" db="EMBL/GenBank/DDBJ databases">
        <title>A draft genome for the cacao thread blight pathogen Marasmiellus scandens.</title>
        <authorList>
            <person name="Baruah I.K."/>
            <person name="Leung J."/>
            <person name="Bukari Y."/>
            <person name="Amoako-Attah I."/>
            <person name="Meinhardt L.W."/>
            <person name="Bailey B.A."/>
            <person name="Cohen S.P."/>
        </authorList>
    </citation>
    <scope>NUCLEOTIDE SEQUENCE [LARGE SCALE GENOMIC DNA]</scope>
    <source>
        <strain evidence="2 3">GH-19</strain>
    </source>
</reference>
<evidence type="ECO:0000256" key="1">
    <source>
        <dbReference type="SAM" id="Phobius"/>
    </source>
</evidence>
<keyword evidence="1" id="KW-0812">Transmembrane</keyword>
<name>A0ABR1J211_9AGAR</name>
<protein>
    <submittedName>
        <fullName evidence="2">Uncharacterized protein</fullName>
    </submittedName>
</protein>
<accession>A0ABR1J211</accession>
<keyword evidence="1" id="KW-1133">Transmembrane helix</keyword>
<comment type="caution">
    <text evidence="2">The sequence shown here is derived from an EMBL/GenBank/DDBJ whole genome shotgun (WGS) entry which is preliminary data.</text>
</comment>
<gene>
    <name evidence="2" type="ORF">VKT23_015394</name>
</gene>
<feature type="transmembrane region" description="Helical" evidence="1">
    <location>
        <begin position="240"/>
        <end position="262"/>
    </location>
</feature>
<feature type="transmembrane region" description="Helical" evidence="1">
    <location>
        <begin position="173"/>
        <end position="194"/>
    </location>
</feature>
<dbReference type="EMBL" id="JBANRG010000052">
    <property type="protein sequence ID" value="KAK7443996.1"/>
    <property type="molecule type" value="Genomic_DNA"/>
</dbReference>
<dbReference type="Proteomes" id="UP001498398">
    <property type="component" value="Unassembled WGS sequence"/>
</dbReference>
<feature type="transmembrane region" description="Helical" evidence="1">
    <location>
        <begin position="67"/>
        <end position="85"/>
    </location>
</feature>
<evidence type="ECO:0000313" key="2">
    <source>
        <dbReference type="EMBL" id="KAK7443996.1"/>
    </source>
</evidence>
<keyword evidence="1" id="KW-0472">Membrane</keyword>
<organism evidence="2 3">
    <name type="scientific">Marasmiellus scandens</name>
    <dbReference type="NCBI Taxonomy" id="2682957"/>
    <lineage>
        <taxon>Eukaryota</taxon>
        <taxon>Fungi</taxon>
        <taxon>Dikarya</taxon>
        <taxon>Basidiomycota</taxon>
        <taxon>Agaricomycotina</taxon>
        <taxon>Agaricomycetes</taxon>
        <taxon>Agaricomycetidae</taxon>
        <taxon>Agaricales</taxon>
        <taxon>Marasmiineae</taxon>
        <taxon>Omphalotaceae</taxon>
        <taxon>Marasmiellus</taxon>
    </lineage>
</organism>
<evidence type="ECO:0000313" key="3">
    <source>
        <dbReference type="Proteomes" id="UP001498398"/>
    </source>
</evidence>
<keyword evidence="3" id="KW-1185">Reference proteome</keyword>
<feature type="transmembrane region" description="Helical" evidence="1">
    <location>
        <begin position="30"/>
        <end position="47"/>
    </location>
</feature>